<organism evidence="6 7">
    <name type="scientific">Occultella glacieicola</name>
    <dbReference type="NCBI Taxonomy" id="2518684"/>
    <lineage>
        <taxon>Bacteria</taxon>
        <taxon>Bacillati</taxon>
        <taxon>Actinomycetota</taxon>
        <taxon>Actinomycetes</taxon>
        <taxon>Micrococcales</taxon>
        <taxon>Ruaniaceae</taxon>
        <taxon>Occultella</taxon>
    </lineage>
</organism>
<dbReference type="InterPro" id="IPR005119">
    <property type="entry name" value="LysR_subst-bd"/>
</dbReference>
<dbReference type="Proteomes" id="UP000504882">
    <property type="component" value="Unassembled WGS sequence"/>
</dbReference>
<comment type="similarity">
    <text evidence="1">Belongs to the LysR transcriptional regulatory family.</text>
</comment>
<evidence type="ECO:0000259" key="5">
    <source>
        <dbReference type="PROSITE" id="PS50931"/>
    </source>
</evidence>
<keyword evidence="4" id="KW-0804">Transcription</keyword>
<dbReference type="SUPFAM" id="SSF46785">
    <property type="entry name" value="Winged helix' DNA-binding domain"/>
    <property type="match status" value="1"/>
</dbReference>
<keyword evidence="3" id="KW-0238">DNA-binding</keyword>
<name>A0ABY2E0V1_9MICO</name>
<proteinExistence type="inferred from homology"/>
<accession>A0ABY2E0V1</accession>
<evidence type="ECO:0000313" key="6">
    <source>
        <dbReference type="EMBL" id="TDE91562.1"/>
    </source>
</evidence>
<feature type="domain" description="HTH lysR-type" evidence="5">
    <location>
        <begin position="1"/>
        <end position="59"/>
    </location>
</feature>
<dbReference type="Gene3D" id="3.40.190.10">
    <property type="entry name" value="Periplasmic binding protein-like II"/>
    <property type="match status" value="2"/>
</dbReference>
<evidence type="ECO:0000256" key="4">
    <source>
        <dbReference type="ARBA" id="ARBA00023163"/>
    </source>
</evidence>
<dbReference type="EMBL" id="SMNA01000007">
    <property type="protein sequence ID" value="TDE91562.1"/>
    <property type="molecule type" value="Genomic_DNA"/>
</dbReference>
<gene>
    <name evidence="6" type="ORF">EXU48_15560</name>
</gene>
<evidence type="ECO:0000256" key="1">
    <source>
        <dbReference type="ARBA" id="ARBA00009437"/>
    </source>
</evidence>
<sequence length="302" mass="32437">MYTLDQLRGFVAVAEERNFSRAADRLGMTQPPLSRLVRKLEGELRVELFARTHRGAQLTTAGRVFLDEARRILGLAEAAPLRARGVAAGTAGTVRIGFTAMTALTVLGGWARAVGEHLPGVDLILTEMVTADQVEAVLAGQIDVGLARGVNPSEILAARLVHSEPLVLAVPAGHPLTRLGRPPVLADVAEHHIVTYAPVEARYLYEVVVAAFSDAGLTPHYVQHVSQVHSVLALVDAGVGVGLVPTSATALRLPSLTYLEPSGLAERKVQAQCVWRRDNTNPALKQVLLLGEGHWRVARARR</sequence>
<dbReference type="InterPro" id="IPR000847">
    <property type="entry name" value="LysR_HTH_N"/>
</dbReference>
<dbReference type="InterPro" id="IPR036388">
    <property type="entry name" value="WH-like_DNA-bd_sf"/>
</dbReference>
<keyword evidence="7" id="KW-1185">Reference proteome</keyword>
<dbReference type="PANTHER" id="PTHR30346">
    <property type="entry name" value="TRANSCRIPTIONAL DUAL REGULATOR HCAR-RELATED"/>
    <property type="match status" value="1"/>
</dbReference>
<dbReference type="PROSITE" id="PS50931">
    <property type="entry name" value="HTH_LYSR"/>
    <property type="match status" value="1"/>
</dbReference>
<reference evidence="6 7" key="1">
    <citation type="submission" date="2019-03" db="EMBL/GenBank/DDBJ databases">
        <title>Genomic features of bacteria from cold environments.</title>
        <authorList>
            <person name="Shen L."/>
        </authorList>
    </citation>
    <scope>NUCLEOTIDE SEQUENCE [LARGE SCALE GENOMIC DNA]</scope>
    <source>
        <strain evidence="7">T3246-1</strain>
    </source>
</reference>
<dbReference type="Pfam" id="PF03466">
    <property type="entry name" value="LysR_substrate"/>
    <property type="match status" value="1"/>
</dbReference>
<evidence type="ECO:0000256" key="2">
    <source>
        <dbReference type="ARBA" id="ARBA00023015"/>
    </source>
</evidence>
<dbReference type="Pfam" id="PF00126">
    <property type="entry name" value="HTH_1"/>
    <property type="match status" value="1"/>
</dbReference>
<dbReference type="RefSeq" id="WP_133108596.1">
    <property type="nucleotide sequence ID" value="NZ_SMNA01000007.1"/>
</dbReference>
<evidence type="ECO:0000313" key="7">
    <source>
        <dbReference type="Proteomes" id="UP000504882"/>
    </source>
</evidence>
<dbReference type="SUPFAM" id="SSF53850">
    <property type="entry name" value="Periplasmic binding protein-like II"/>
    <property type="match status" value="1"/>
</dbReference>
<protein>
    <submittedName>
        <fullName evidence="6">LysR family transcriptional regulator</fullName>
    </submittedName>
</protein>
<keyword evidence="2" id="KW-0805">Transcription regulation</keyword>
<comment type="caution">
    <text evidence="6">The sequence shown here is derived from an EMBL/GenBank/DDBJ whole genome shotgun (WGS) entry which is preliminary data.</text>
</comment>
<dbReference type="PANTHER" id="PTHR30346:SF0">
    <property type="entry name" value="HCA OPERON TRANSCRIPTIONAL ACTIVATOR HCAR"/>
    <property type="match status" value="1"/>
</dbReference>
<dbReference type="Gene3D" id="1.10.10.10">
    <property type="entry name" value="Winged helix-like DNA-binding domain superfamily/Winged helix DNA-binding domain"/>
    <property type="match status" value="1"/>
</dbReference>
<evidence type="ECO:0000256" key="3">
    <source>
        <dbReference type="ARBA" id="ARBA00023125"/>
    </source>
</evidence>
<dbReference type="InterPro" id="IPR036390">
    <property type="entry name" value="WH_DNA-bd_sf"/>
</dbReference>
<dbReference type="PRINTS" id="PR00039">
    <property type="entry name" value="HTHLYSR"/>
</dbReference>